<sequence length="239" mass="25565">MSTARGPLTLTASWSLSDPGGRNAFHMKSVRARVVSGIPTSRFSASIHVRVLRKALLCTTLTENEYSVSHLEKSKLVLRCSSGNVMSQPVIDGDHHGRNRPRKSAAHGVVRLTVRAEVDEPATVEEHDDGELAGGGGDVDAEPEAARRVDGDVEGLDAVDGVGARGALEAEHAEEAAVHGAVAAAGGVGDGGDQRKGNARLPWKRERGRRSLHDKRTHSGRERERVVVTRKVCDPRCNV</sequence>
<evidence type="ECO:0000313" key="2">
    <source>
        <dbReference type="EMBL" id="KAK3018393.1"/>
    </source>
</evidence>
<keyword evidence="3" id="KW-1185">Reference proteome</keyword>
<organism evidence="2 3">
    <name type="scientific">Escallonia herrerae</name>
    <dbReference type="NCBI Taxonomy" id="1293975"/>
    <lineage>
        <taxon>Eukaryota</taxon>
        <taxon>Viridiplantae</taxon>
        <taxon>Streptophyta</taxon>
        <taxon>Embryophyta</taxon>
        <taxon>Tracheophyta</taxon>
        <taxon>Spermatophyta</taxon>
        <taxon>Magnoliopsida</taxon>
        <taxon>eudicotyledons</taxon>
        <taxon>Gunneridae</taxon>
        <taxon>Pentapetalae</taxon>
        <taxon>asterids</taxon>
        <taxon>campanulids</taxon>
        <taxon>Escalloniales</taxon>
        <taxon>Escalloniaceae</taxon>
        <taxon>Escallonia</taxon>
    </lineage>
</organism>
<feature type="compositionally biased region" description="Acidic residues" evidence="1">
    <location>
        <begin position="119"/>
        <end position="131"/>
    </location>
</feature>
<feature type="region of interest" description="Disordered" evidence="1">
    <location>
        <begin position="184"/>
        <end position="223"/>
    </location>
</feature>
<feature type="region of interest" description="Disordered" evidence="1">
    <location>
        <begin position="118"/>
        <end position="143"/>
    </location>
</feature>
<evidence type="ECO:0000313" key="3">
    <source>
        <dbReference type="Proteomes" id="UP001188597"/>
    </source>
</evidence>
<proteinExistence type="predicted"/>
<comment type="caution">
    <text evidence="2">The sequence shown here is derived from an EMBL/GenBank/DDBJ whole genome shotgun (WGS) entry which is preliminary data.</text>
</comment>
<reference evidence="2" key="1">
    <citation type="submission" date="2022-12" db="EMBL/GenBank/DDBJ databases">
        <title>Draft genome assemblies for two species of Escallonia (Escalloniales).</title>
        <authorList>
            <person name="Chanderbali A."/>
            <person name="Dervinis C."/>
            <person name="Anghel I."/>
            <person name="Soltis D."/>
            <person name="Soltis P."/>
            <person name="Zapata F."/>
        </authorList>
    </citation>
    <scope>NUCLEOTIDE SEQUENCE</scope>
    <source>
        <strain evidence="2">UCBG64.0493</strain>
        <tissue evidence="2">Leaf</tissue>
    </source>
</reference>
<accession>A0AA88W296</accession>
<dbReference type="Proteomes" id="UP001188597">
    <property type="component" value="Unassembled WGS sequence"/>
</dbReference>
<protein>
    <submittedName>
        <fullName evidence="2">Uncharacterized protein</fullName>
    </submittedName>
</protein>
<evidence type="ECO:0000256" key="1">
    <source>
        <dbReference type="SAM" id="MobiDB-lite"/>
    </source>
</evidence>
<name>A0AA88W296_9ASTE</name>
<dbReference type="AlphaFoldDB" id="A0AA88W296"/>
<dbReference type="EMBL" id="JAVXUP010000939">
    <property type="protein sequence ID" value="KAK3018393.1"/>
    <property type="molecule type" value="Genomic_DNA"/>
</dbReference>
<gene>
    <name evidence="2" type="ORF">RJ639_003848</name>
</gene>